<dbReference type="PROSITE" id="PS51687">
    <property type="entry name" value="SAM_MT_RNA_M5U"/>
    <property type="match status" value="1"/>
</dbReference>
<feature type="binding site" evidence="4">
    <location>
        <position position="357"/>
    </location>
    <ligand>
        <name>S-adenosyl-L-methionine</name>
        <dbReference type="ChEBI" id="CHEBI:59789"/>
    </ligand>
</feature>
<dbReference type="SUPFAM" id="SSF53335">
    <property type="entry name" value="S-adenosyl-L-methionine-dependent methyltransferases"/>
    <property type="match status" value="1"/>
</dbReference>
<accession>A0A6G7YLI9</accession>
<protein>
    <submittedName>
        <fullName evidence="7">Class I SAM-dependent RNA methyltransferase</fullName>
    </submittedName>
</protein>
<feature type="active site" evidence="5">
    <location>
        <position position="383"/>
    </location>
</feature>
<evidence type="ECO:0000256" key="4">
    <source>
        <dbReference type="PROSITE-ProRule" id="PRU01024"/>
    </source>
</evidence>
<dbReference type="InterPro" id="IPR030390">
    <property type="entry name" value="MeTrfase_TrmA_AS"/>
</dbReference>
<organism evidence="7 8">
    <name type="scientific">Sphingomonas piscis</name>
    <dbReference type="NCBI Taxonomy" id="2714943"/>
    <lineage>
        <taxon>Bacteria</taxon>
        <taxon>Pseudomonadati</taxon>
        <taxon>Pseudomonadota</taxon>
        <taxon>Alphaproteobacteria</taxon>
        <taxon>Sphingomonadales</taxon>
        <taxon>Sphingomonadaceae</taxon>
        <taxon>Sphingomonas</taxon>
    </lineage>
</organism>
<name>A0A6G7YLI9_9SPHN</name>
<dbReference type="AlphaFoldDB" id="A0A6G7YLI9"/>
<proteinExistence type="inferred from homology"/>
<evidence type="ECO:0000256" key="3">
    <source>
        <dbReference type="ARBA" id="ARBA00022691"/>
    </source>
</evidence>
<evidence type="ECO:0000256" key="2">
    <source>
        <dbReference type="ARBA" id="ARBA00022679"/>
    </source>
</evidence>
<dbReference type="EMBL" id="CP049869">
    <property type="protein sequence ID" value="QIK77609.1"/>
    <property type="molecule type" value="Genomic_DNA"/>
</dbReference>
<dbReference type="Gene3D" id="3.40.50.150">
    <property type="entry name" value="Vaccinia Virus protein VP39"/>
    <property type="match status" value="1"/>
</dbReference>
<keyword evidence="3 4" id="KW-0949">S-adenosyl-L-methionine</keyword>
<evidence type="ECO:0000256" key="1">
    <source>
        <dbReference type="ARBA" id="ARBA00022603"/>
    </source>
</evidence>
<feature type="region of interest" description="Disordered" evidence="6">
    <location>
        <begin position="1"/>
        <end position="34"/>
    </location>
</feature>
<dbReference type="PANTHER" id="PTHR11061:SF49">
    <property type="entry name" value="23S RRNA (URACIL(1939)-C(5))-METHYLTRANSFERASE RLMD"/>
    <property type="match status" value="1"/>
</dbReference>
<feature type="active site" description="Nucleophile" evidence="4">
    <location>
        <position position="383"/>
    </location>
</feature>
<feature type="binding site" evidence="4">
    <location>
        <position position="297"/>
    </location>
    <ligand>
        <name>S-adenosyl-L-methionine</name>
        <dbReference type="ChEBI" id="CHEBI:59789"/>
    </ligand>
</feature>
<sequence>MCRRVDPWARSGSCRSVDDRRRSPGRLADGTQRTVTEDPVIRIAARGDGVTAGGRHVPFGVPGDRLLDDGTLEHGPHHQVPPCRHFPECGGCQLQHVDDQAYQEYLRSRVETALAQHQLRAELREPHLSPPNSRRRATLHALRTAGGTLIGFHGAKSHRIVDMRENHILCPKLLALVAPLRSLLGRMLKPRAGGEVQMTLVDQGVDLLLKGVVPEGLEAIEALTGFCTEQKLARLSLDQGFGPEGFYEPVPATATFSGRPVSFPVGAFLQATADGEQALLDAVREITGEALRTADLFAGLGTFALGLSGQVYAAEASRDAVLSLKRAAPEIAADHRDLYRRPLDTQELGRFQAVVLDPPRSGAEAQVVNLAASAVAKVAYVSCNPATFARDAAILVNGGYRLEWIKPVGQFRWSTHVELVGCFSRGAA</sequence>
<evidence type="ECO:0000313" key="8">
    <source>
        <dbReference type="Proteomes" id="UP000503222"/>
    </source>
</evidence>
<dbReference type="PANTHER" id="PTHR11061">
    <property type="entry name" value="RNA M5U METHYLTRANSFERASE"/>
    <property type="match status" value="1"/>
</dbReference>
<feature type="binding site" evidence="4">
    <location>
        <position position="270"/>
    </location>
    <ligand>
        <name>S-adenosyl-L-methionine</name>
        <dbReference type="ChEBI" id="CHEBI:59789"/>
    </ligand>
</feature>
<dbReference type="GO" id="GO:0070041">
    <property type="term" value="F:rRNA (uridine-C5-)-methyltransferase activity"/>
    <property type="evidence" value="ECO:0007669"/>
    <property type="project" value="TreeGrafter"/>
</dbReference>
<dbReference type="Pfam" id="PF05958">
    <property type="entry name" value="tRNA_U5-meth_tr"/>
    <property type="match status" value="1"/>
</dbReference>
<dbReference type="InterPro" id="IPR010280">
    <property type="entry name" value="U5_MeTrfase_fam"/>
</dbReference>
<evidence type="ECO:0000313" key="7">
    <source>
        <dbReference type="EMBL" id="QIK77609.1"/>
    </source>
</evidence>
<dbReference type="Gene3D" id="2.40.50.1070">
    <property type="match status" value="1"/>
</dbReference>
<dbReference type="Proteomes" id="UP000503222">
    <property type="component" value="Chromosome"/>
</dbReference>
<gene>
    <name evidence="7" type="ORF">G7077_00410</name>
</gene>
<keyword evidence="2 4" id="KW-0808">Transferase</keyword>
<dbReference type="PROSITE" id="PS01230">
    <property type="entry name" value="TRMA_1"/>
    <property type="match status" value="1"/>
</dbReference>
<reference evidence="7 8" key="1">
    <citation type="submission" date="2020-03" db="EMBL/GenBank/DDBJ databases">
        <title>Sphingomonas sp. nov., isolated from fish.</title>
        <authorList>
            <person name="Hyun D.-W."/>
            <person name="Bae J.-W."/>
        </authorList>
    </citation>
    <scope>NUCLEOTIDE SEQUENCE [LARGE SCALE GENOMIC DNA]</scope>
    <source>
        <strain evidence="7 8">HDW15B</strain>
    </source>
</reference>
<dbReference type="GO" id="GO:0070475">
    <property type="term" value="P:rRNA base methylation"/>
    <property type="evidence" value="ECO:0007669"/>
    <property type="project" value="TreeGrafter"/>
</dbReference>
<feature type="binding site" evidence="4">
    <location>
        <position position="315"/>
    </location>
    <ligand>
        <name>S-adenosyl-L-methionine</name>
        <dbReference type="ChEBI" id="CHEBI:59789"/>
    </ligand>
</feature>
<keyword evidence="8" id="KW-1185">Reference proteome</keyword>
<evidence type="ECO:0000256" key="5">
    <source>
        <dbReference type="PROSITE-ProRule" id="PRU10015"/>
    </source>
</evidence>
<evidence type="ECO:0000256" key="6">
    <source>
        <dbReference type="SAM" id="MobiDB-lite"/>
    </source>
</evidence>
<keyword evidence="1 4" id="KW-0489">Methyltransferase</keyword>
<dbReference type="InterPro" id="IPR029063">
    <property type="entry name" value="SAM-dependent_MTases_sf"/>
</dbReference>
<comment type="similarity">
    <text evidence="4">Belongs to the class I-like SAM-binding methyltransferase superfamily. RNA M5U methyltransferase family.</text>
</comment>
<dbReference type="KEGG" id="spii:G7077_00410"/>